<comment type="cofactor">
    <cofactor evidence="1">
        <name>Fe(2+)</name>
        <dbReference type="ChEBI" id="CHEBI:29033"/>
    </cofactor>
</comment>
<dbReference type="InterPro" id="IPR003819">
    <property type="entry name" value="TauD/TfdA-like"/>
</dbReference>
<dbReference type="Proteomes" id="UP000579945">
    <property type="component" value="Unassembled WGS sequence"/>
</dbReference>
<sequence>MDKITSGATTIAVLGTPDRDSADSLLLQHGAVLFRGLGVDSPAAFHEFVRTFGEPFTNYRHGNSPRVAVQAGVWTSTEYPAEYEISLHNELSYSHRWPSRLFFYCDQAPATGGATPVSDSRAVLDGLSPEVRSRFTSRGVAYLQNLHGGFGLGKSWQDTYETDDRGEVERALAETGAEFRWTDDDDLRVRQVRPAVRQHPVTGEEVWFNQAEQWHVSSLPADEAEALLEMASSDEELPLQATFGDGSALGVDDLRMVREVAKRNECSFPWERGDVMMIDNLLVMHGRHAYTGSRRILVSMI</sequence>
<feature type="domain" description="TauD/TfdA-like" evidence="5">
    <location>
        <begin position="14"/>
        <end position="298"/>
    </location>
</feature>
<dbReference type="PANTHER" id="PTHR10696">
    <property type="entry name" value="GAMMA-BUTYROBETAINE HYDROXYLASE-RELATED"/>
    <property type="match status" value="1"/>
</dbReference>
<keyword evidence="2" id="KW-0560">Oxidoreductase</keyword>
<gene>
    <name evidence="6" type="ORF">FHR33_007172</name>
</gene>
<dbReference type="RefSeq" id="WP_183657155.1">
    <property type="nucleotide sequence ID" value="NZ_BAAAXX010000141.1"/>
</dbReference>
<dbReference type="Gene3D" id="3.60.130.10">
    <property type="entry name" value="Clavaminate synthase-like"/>
    <property type="match status" value="1"/>
</dbReference>
<dbReference type="PANTHER" id="PTHR10696:SF56">
    <property type="entry name" value="TAUD_TFDA-LIKE DOMAIN-CONTAINING PROTEIN"/>
    <property type="match status" value="1"/>
</dbReference>
<dbReference type="Pfam" id="PF02668">
    <property type="entry name" value="TauD"/>
    <property type="match status" value="1"/>
</dbReference>
<dbReference type="SUPFAM" id="SSF51197">
    <property type="entry name" value="Clavaminate synthase-like"/>
    <property type="match status" value="1"/>
</dbReference>
<dbReference type="GO" id="GO:0017000">
    <property type="term" value="P:antibiotic biosynthetic process"/>
    <property type="evidence" value="ECO:0007669"/>
    <property type="project" value="UniProtKB-KW"/>
</dbReference>
<comment type="caution">
    <text evidence="6">The sequence shown here is derived from an EMBL/GenBank/DDBJ whole genome shotgun (WGS) entry which is preliminary data.</text>
</comment>
<dbReference type="GeneID" id="95393413"/>
<dbReference type="InterPro" id="IPR042098">
    <property type="entry name" value="TauD-like_sf"/>
</dbReference>
<evidence type="ECO:0000256" key="2">
    <source>
        <dbReference type="ARBA" id="ARBA00023002"/>
    </source>
</evidence>
<keyword evidence="6" id="KW-0223">Dioxygenase</keyword>
<evidence type="ECO:0000313" key="6">
    <source>
        <dbReference type="EMBL" id="MBB3731312.1"/>
    </source>
</evidence>
<dbReference type="EMBL" id="JACIBV010000001">
    <property type="protein sequence ID" value="MBB3731312.1"/>
    <property type="molecule type" value="Genomic_DNA"/>
</dbReference>
<accession>A0A7W5VNH8</accession>
<organism evidence="6 7">
    <name type="scientific">Nonomuraea dietziae</name>
    <dbReference type="NCBI Taxonomy" id="65515"/>
    <lineage>
        <taxon>Bacteria</taxon>
        <taxon>Bacillati</taxon>
        <taxon>Actinomycetota</taxon>
        <taxon>Actinomycetes</taxon>
        <taxon>Streptosporangiales</taxon>
        <taxon>Streptosporangiaceae</taxon>
        <taxon>Nonomuraea</taxon>
    </lineage>
</organism>
<dbReference type="GO" id="GO:0051213">
    <property type="term" value="F:dioxygenase activity"/>
    <property type="evidence" value="ECO:0007669"/>
    <property type="project" value="UniProtKB-KW"/>
</dbReference>
<evidence type="ECO:0000259" key="5">
    <source>
        <dbReference type="Pfam" id="PF02668"/>
    </source>
</evidence>
<keyword evidence="3" id="KW-0408">Iron</keyword>
<evidence type="ECO:0000256" key="3">
    <source>
        <dbReference type="ARBA" id="ARBA00023004"/>
    </source>
</evidence>
<protein>
    <submittedName>
        <fullName evidence="6">Alpha-ketoglutarate-dependent taurine dioxygenase</fullName>
    </submittedName>
</protein>
<evidence type="ECO:0000313" key="7">
    <source>
        <dbReference type="Proteomes" id="UP000579945"/>
    </source>
</evidence>
<dbReference type="InterPro" id="IPR050411">
    <property type="entry name" value="AlphaKG_dependent_hydroxylases"/>
</dbReference>
<evidence type="ECO:0000256" key="4">
    <source>
        <dbReference type="ARBA" id="ARBA00023194"/>
    </source>
</evidence>
<proteinExistence type="predicted"/>
<reference evidence="6 7" key="1">
    <citation type="submission" date="2020-08" db="EMBL/GenBank/DDBJ databases">
        <title>Sequencing the genomes of 1000 actinobacteria strains.</title>
        <authorList>
            <person name="Klenk H.-P."/>
        </authorList>
    </citation>
    <scope>NUCLEOTIDE SEQUENCE [LARGE SCALE GENOMIC DNA]</scope>
    <source>
        <strain evidence="6 7">DSM 44320</strain>
    </source>
</reference>
<name>A0A7W5VNH8_9ACTN</name>
<keyword evidence="4" id="KW-0045">Antibiotic biosynthesis</keyword>
<keyword evidence="7" id="KW-1185">Reference proteome</keyword>
<evidence type="ECO:0000256" key="1">
    <source>
        <dbReference type="ARBA" id="ARBA00001954"/>
    </source>
</evidence>
<dbReference type="AlphaFoldDB" id="A0A7W5VNH8"/>